<keyword evidence="3" id="KW-0731">Sigma factor</keyword>
<dbReference type="AlphaFoldDB" id="A0A8J2UNT8"/>
<dbReference type="NCBIfam" id="TIGR02937">
    <property type="entry name" value="sigma70-ECF"/>
    <property type="match status" value="1"/>
</dbReference>
<dbReference type="SUPFAM" id="SSF88946">
    <property type="entry name" value="Sigma2 domain of RNA polymerase sigma factors"/>
    <property type="match status" value="1"/>
</dbReference>
<evidence type="ECO:0000259" key="5">
    <source>
        <dbReference type="Pfam" id="PF04542"/>
    </source>
</evidence>
<evidence type="ECO:0000313" key="8">
    <source>
        <dbReference type="Proteomes" id="UP000620266"/>
    </source>
</evidence>
<dbReference type="PANTHER" id="PTHR43133:SF63">
    <property type="entry name" value="RNA POLYMERASE SIGMA FACTOR FECI-RELATED"/>
    <property type="match status" value="1"/>
</dbReference>
<dbReference type="RefSeq" id="WP_229729045.1">
    <property type="nucleotide sequence ID" value="NZ_BMCG01000005.1"/>
</dbReference>
<dbReference type="NCBIfam" id="NF009180">
    <property type="entry name" value="PRK12528.1"/>
    <property type="match status" value="1"/>
</dbReference>
<dbReference type="CDD" id="cd06171">
    <property type="entry name" value="Sigma70_r4"/>
    <property type="match status" value="1"/>
</dbReference>
<evidence type="ECO:0000256" key="2">
    <source>
        <dbReference type="ARBA" id="ARBA00023015"/>
    </source>
</evidence>
<sequence length="175" mass="19359">MKPGVTLPAETSSFDSQALYQAHHHWLLGWLRRRLGNPFDAADLTHDTFLRILVSGQSPAPEQSRAHLTQIAKGLVVDLHRRRMLESAWLEALASMPVHCASSAEERAIVLESLLRIDAMLDALPAKVRETFLLSRFDGLTYSEIADHMGMSVATVRKYMLRAAQACLVCLPGGA</sequence>
<dbReference type="InterPro" id="IPR013325">
    <property type="entry name" value="RNA_pol_sigma_r2"/>
</dbReference>
<reference evidence="7" key="2">
    <citation type="submission" date="2020-09" db="EMBL/GenBank/DDBJ databases">
        <authorList>
            <person name="Sun Q."/>
            <person name="Sedlacek I."/>
        </authorList>
    </citation>
    <scope>NUCLEOTIDE SEQUENCE</scope>
    <source>
        <strain evidence="7">CCM 7086</strain>
    </source>
</reference>
<dbReference type="Pfam" id="PF08281">
    <property type="entry name" value="Sigma70_r4_2"/>
    <property type="match status" value="1"/>
</dbReference>
<evidence type="ECO:0000259" key="6">
    <source>
        <dbReference type="Pfam" id="PF08281"/>
    </source>
</evidence>
<proteinExistence type="inferred from homology"/>
<dbReference type="InterPro" id="IPR039425">
    <property type="entry name" value="RNA_pol_sigma-70-like"/>
</dbReference>
<comment type="similarity">
    <text evidence="1">Belongs to the sigma-70 factor family. ECF subfamily.</text>
</comment>
<evidence type="ECO:0000313" key="7">
    <source>
        <dbReference type="EMBL" id="GGC15695.1"/>
    </source>
</evidence>
<evidence type="ECO:0000256" key="1">
    <source>
        <dbReference type="ARBA" id="ARBA00010641"/>
    </source>
</evidence>
<comment type="caution">
    <text evidence="7">The sequence shown here is derived from an EMBL/GenBank/DDBJ whole genome shotgun (WGS) entry which is preliminary data.</text>
</comment>
<name>A0A8J2UNT8_9BURK</name>
<dbReference type="Gene3D" id="1.10.1740.10">
    <property type="match status" value="1"/>
</dbReference>
<dbReference type="GO" id="GO:0006352">
    <property type="term" value="P:DNA-templated transcription initiation"/>
    <property type="evidence" value="ECO:0007669"/>
    <property type="project" value="InterPro"/>
</dbReference>
<dbReference type="EMBL" id="BMCG01000005">
    <property type="protein sequence ID" value="GGC15695.1"/>
    <property type="molecule type" value="Genomic_DNA"/>
</dbReference>
<dbReference type="InterPro" id="IPR013324">
    <property type="entry name" value="RNA_pol_sigma_r3/r4-like"/>
</dbReference>
<organism evidence="7 8">
    <name type="scientific">Oxalicibacterium flavum</name>
    <dbReference type="NCBI Taxonomy" id="179467"/>
    <lineage>
        <taxon>Bacteria</taxon>
        <taxon>Pseudomonadati</taxon>
        <taxon>Pseudomonadota</taxon>
        <taxon>Betaproteobacteria</taxon>
        <taxon>Burkholderiales</taxon>
        <taxon>Oxalobacteraceae</taxon>
        <taxon>Oxalicibacterium</taxon>
    </lineage>
</organism>
<keyword evidence="8" id="KW-1185">Reference proteome</keyword>
<evidence type="ECO:0000256" key="3">
    <source>
        <dbReference type="ARBA" id="ARBA00023082"/>
    </source>
</evidence>
<accession>A0A8J2UNT8</accession>
<keyword evidence="2" id="KW-0805">Transcription regulation</keyword>
<dbReference type="InterPro" id="IPR007627">
    <property type="entry name" value="RNA_pol_sigma70_r2"/>
</dbReference>
<dbReference type="InterPro" id="IPR014284">
    <property type="entry name" value="RNA_pol_sigma-70_dom"/>
</dbReference>
<dbReference type="SUPFAM" id="SSF88659">
    <property type="entry name" value="Sigma3 and sigma4 domains of RNA polymerase sigma factors"/>
    <property type="match status" value="1"/>
</dbReference>
<feature type="domain" description="RNA polymerase sigma factor 70 region 4 type 2" evidence="6">
    <location>
        <begin position="115"/>
        <end position="167"/>
    </location>
</feature>
<dbReference type="PANTHER" id="PTHR43133">
    <property type="entry name" value="RNA POLYMERASE ECF-TYPE SIGMA FACTO"/>
    <property type="match status" value="1"/>
</dbReference>
<keyword evidence="4" id="KW-0804">Transcription</keyword>
<dbReference type="Pfam" id="PF04542">
    <property type="entry name" value="Sigma70_r2"/>
    <property type="match status" value="1"/>
</dbReference>
<dbReference type="Proteomes" id="UP000620266">
    <property type="component" value="Unassembled WGS sequence"/>
</dbReference>
<reference evidence="7" key="1">
    <citation type="journal article" date="2014" name="Int. J. Syst. Evol. Microbiol.">
        <title>Complete genome sequence of Corynebacterium casei LMG S-19264T (=DSM 44701T), isolated from a smear-ripened cheese.</title>
        <authorList>
            <consortium name="US DOE Joint Genome Institute (JGI-PGF)"/>
            <person name="Walter F."/>
            <person name="Albersmeier A."/>
            <person name="Kalinowski J."/>
            <person name="Ruckert C."/>
        </authorList>
    </citation>
    <scope>NUCLEOTIDE SEQUENCE</scope>
    <source>
        <strain evidence="7">CCM 7086</strain>
    </source>
</reference>
<dbReference type="InterPro" id="IPR036388">
    <property type="entry name" value="WH-like_DNA-bd_sf"/>
</dbReference>
<evidence type="ECO:0000256" key="4">
    <source>
        <dbReference type="ARBA" id="ARBA00023163"/>
    </source>
</evidence>
<gene>
    <name evidence="7" type="ORF">GCM10007205_25800</name>
</gene>
<protein>
    <submittedName>
        <fullName evidence="7">RNA polymerase sigma factor</fullName>
    </submittedName>
</protein>
<dbReference type="InterPro" id="IPR013249">
    <property type="entry name" value="RNA_pol_sigma70_r4_t2"/>
</dbReference>
<dbReference type="Gene3D" id="1.10.10.10">
    <property type="entry name" value="Winged helix-like DNA-binding domain superfamily/Winged helix DNA-binding domain"/>
    <property type="match status" value="1"/>
</dbReference>
<dbReference type="GO" id="GO:0016987">
    <property type="term" value="F:sigma factor activity"/>
    <property type="evidence" value="ECO:0007669"/>
    <property type="project" value="UniProtKB-KW"/>
</dbReference>
<dbReference type="GO" id="GO:0003677">
    <property type="term" value="F:DNA binding"/>
    <property type="evidence" value="ECO:0007669"/>
    <property type="project" value="InterPro"/>
</dbReference>
<feature type="domain" description="RNA polymerase sigma-70 region 2" evidence="5">
    <location>
        <begin position="19"/>
        <end position="83"/>
    </location>
</feature>